<gene>
    <name evidence="2" type="ORF">RISK_005299</name>
</gene>
<protein>
    <submittedName>
        <fullName evidence="2">Glycosyl transferase, family 25</fullName>
    </submittedName>
</protein>
<keyword evidence="3" id="KW-1185">Reference proteome</keyword>
<dbReference type="STRING" id="595434.RISK_005299"/>
<evidence type="ECO:0000313" key="2">
    <source>
        <dbReference type="EMBL" id="KLU02233.1"/>
    </source>
</evidence>
<dbReference type="GO" id="GO:0016740">
    <property type="term" value="F:transferase activity"/>
    <property type="evidence" value="ECO:0007669"/>
    <property type="project" value="UniProtKB-KW"/>
</dbReference>
<keyword evidence="2" id="KW-0808">Transferase</keyword>
<feature type="domain" description="Glycosyl transferase family 25" evidence="1">
    <location>
        <begin position="12"/>
        <end position="143"/>
    </location>
</feature>
<evidence type="ECO:0000313" key="3">
    <source>
        <dbReference type="Proteomes" id="UP000036367"/>
    </source>
</evidence>
<reference evidence="2" key="1">
    <citation type="submission" date="2015-05" db="EMBL/GenBank/DDBJ databases">
        <title>Permanent draft genome of Rhodopirellula islandicus K833.</title>
        <authorList>
            <person name="Kizina J."/>
            <person name="Richter M."/>
            <person name="Glockner F.O."/>
            <person name="Harder J."/>
        </authorList>
    </citation>
    <scope>NUCLEOTIDE SEQUENCE [LARGE SCALE GENOMIC DNA]</scope>
    <source>
        <strain evidence="2">K833</strain>
    </source>
</reference>
<dbReference type="InterPro" id="IPR002654">
    <property type="entry name" value="Glyco_trans_25"/>
</dbReference>
<name>A0A0J1B6L2_RHOIS</name>
<evidence type="ECO:0000259" key="1">
    <source>
        <dbReference type="Pfam" id="PF01755"/>
    </source>
</evidence>
<comment type="caution">
    <text evidence="2">The sequence shown here is derived from an EMBL/GenBank/DDBJ whole genome shotgun (WGS) entry which is preliminary data.</text>
</comment>
<dbReference type="EMBL" id="LECT01000044">
    <property type="protein sequence ID" value="KLU02233.1"/>
    <property type="molecule type" value="Genomic_DNA"/>
</dbReference>
<dbReference type="AlphaFoldDB" id="A0A0J1B6L2"/>
<proteinExistence type="predicted"/>
<sequence length="438" mass="49354">MQELADFFDRVVVISLARSRDRLEAFYSQLPSPWPFAPPSVMRAIDGKMVKPPPGYQAKPPAGSWGCFRSHYRVLEDALNDGLDSILIFEDDVAFVPEFAERAQTFFAALPADWEIIYLGGKHLHKEVQLPIHVNPEVYRPFNVHSAFAYGLRGRSTIEQVYEHINSPEQWGRGHCIDHRLGEMHHTYPGGVYVPAKWLAGHRAGRSTIRSSENPDEFFPDADWLCNAPVGKQFVAIAGNNDQLTMAVASAIHLLGIPVGENRRAERIGSPLIAQSVAPGLNRTIGHLYDSVWWEPSTHFDHRVALLRQWASRRCTAIKNRHRTLLAAYHECLPIMWREVLAAWNAPMLLLVESTKPRSLPSSPTAATQVRHRKLSEAWRDINEIDPSKLIRCTERELHAPDRCLEKIAADLGATVPAEQLAAASNFLRQHLKDGLSY</sequence>
<accession>A0A0J1B6L2</accession>
<organism evidence="2 3">
    <name type="scientific">Rhodopirellula islandica</name>
    <dbReference type="NCBI Taxonomy" id="595434"/>
    <lineage>
        <taxon>Bacteria</taxon>
        <taxon>Pseudomonadati</taxon>
        <taxon>Planctomycetota</taxon>
        <taxon>Planctomycetia</taxon>
        <taxon>Pirellulales</taxon>
        <taxon>Pirellulaceae</taxon>
        <taxon>Rhodopirellula</taxon>
    </lineage>
</organism>
<dbReference type="Proteomes" id="UP000036367">
    <property type="component" value="Unassembled WGS sequence"/>
</dbReference>
<dbReference type="CDD" id="cd06532">
    <property type="entry name" value="Glyco_transf_25"/>
    <property type="match status" value="1"/>
</dbReference>
<dbReference type="PATRIC" id="fig|595434.4.peg.5034"/>
<dbReference type="Pfam" id="PF01755">
    <property type="entry name" value="Glyco_transf_25"/>
    <property type="match status" value="1"/>
</dbReference>